<gene>
    <name evidence="2" type="ORF">FSCOSCO3_A030193</name>
</gene>
<evidence type="ECO:0000256" key="1">
    <source>
        <dbReference type="SAM" id="MobiDB-lite"/>
    </source>
</evidence>
<feature type="region of interest" description="Disordered" evidence="1">
    <location>
        <begin position="165"/>
        <end position="225"/>
    </location>
</feature>
<feature type="region of interest" description="Disordered" evidence="1">
    <location>
        <begin position="353"/>
        <end position="384"/>
    </location>
</feature>
<reference evidence="2 3" key="1">
    <citation type="submission" date="2024-01" db="EMBL/GenBank/DDBJ databases">
        <authorList>
            <person name="Alioto T."/>
            <person name="Alioto T."/>
            <person name="Gomez Garrido J."/>
        </authorList>
    </citation>
    <scope>NUCLEOTIDE SEQUENCE [LARGE SCALE GENOMIC DNA]</scope>
</reference>
<evidence type="ECO:0000313" key="2">
    <source>
        <dbReference type="EMBL" id="CAK6962202.1"/>
    </source>
</evidence>
<evidence type="ECO:0000313" key="3">
    <source>
        <dbReference type="Proteomes" id="UP001314229"/>
    </source>
</evidence>
<dbReference type="EMBL" id="CAWUFR010000056">
    <property type="protein sequence ID" value="CAK6962202.1"/>
    <property type="molecule type" value="Genomic_DNA"/>
</dbReference>
<protein>
    <submittedName>
        <fullName evidence="2">Uncharacterized protein LOC121882708</fullName>
    </submittedName>
</protein>
<proteinExistence type="predicted"/>
<name>A0AAV1NSD3_SCOSC</name>
<feature type="compositionally biased region" description="Basic residues" evidence="1">
    <location>
        <begin position="359"/>
        <end position="374"/>
    </location>
</feature>
<comment type="caution">
    <text evidence="2">The sequence shown here is derived from an EMBL/GenBank/DDBJ whole genome shotgun (WGS) entry which is preliminary data.</text>
</comment>
<keyword evidence="3" id="KW-1185">Reference proteome</keyword>
<sequence>MDVRVTCSLKEKKMIDTNIIWQWRIMHGKKYLKGPDPFFHCNKLGLDFDVGSSTQKKMDSKLLTNGVLLEICDFARTVYKGKDHFFPDFLENKFDLRLKNKQLFTVRLRYKVASLIKKTPKDKREVFPLFDTTNPELTSNSRNGLNMASTDCKTKGLLMEVDTMDDNEQEEKSKWSPAPSKKYRNTESLSEDIDGHHATESEQENELKSSGAQSTEDLRDDVPSSSYPCCEEIGLILDAGSKQSLDPGLLTNGVMLELLHLRRTVIATRSCIVLAVLEHNFELDIKSKEAKTRLWFKILNLLKRYAATGLKKSQEFKENPFSCETHPRKSPTNVLSNMRVPLYQFKEITKQRQSDLKSKQAKRAQQRKNRHITKNCRSGQSEHKEMNTHHSGLCADQTLTGHGYTCHLGESDLDSDIVTNSVKASNQDHSQNPTSCSLLRPDVHGEQESSYLGTHKPFLTNTDCSSSLPIVSSNVNPLFGSYPDKTEPCAGEEQPQTPINITNKSNVEQEQIETENNVWKLRVNRMKQILTTLDRSFCRSKLVGLEFNVGFGPKQNLSVDLTKSVLLEVATFALAMNSSQQDFIMEILEYNFDLDLQSEDLRNTFEHEIMTAVRQLKICEDAVRLSKEVFELPVLSFTKANQKTGSVNLDPSSISGMDCDPPNSHAETKEHISQQSENHHPFCKEIGLRLYINNHAPTEKMDIGKLTKGAMTEVTNFAEQLCGTFEQICLDILRHNFDCDSQSGDSDLARDFLVQISLAKDRMNLSNCVKRRQWKRLKTNVSVVAKLDCQDNPSLDGYTTGSSKLPATDRNLGTSIDIDQQNEDNKYLWKLRANHVQRIFCMPHEEHCPLYSYSRCKKLGMDFKLGSGVNQNLDPNLLTNGVMVEVYTFATALQSAQKHFMTDILEYNFNLNLNNEQHRVAFAQKIHRKIQVFNSCRKPSVFRMKMPFELPDLRSIEESNYAKTTLCPKCYQDNNHKLHQDDSGPDYRNHPHRNTMTDTVSAGANCSGQKLSNDPFPTIEEKITQSYPSCKKIGLSLCVNKDQPKNKLSTHVLTLGIMNELTNFAQTLCGMSKYKIINEVLEHNFNFGFQSRDFFPAQQFYKMMAKNDKGLPWFSEVFVIRPCPHRDPGDVSKLKEVSAMQKTERKETTKKRRLALQTKKKRATLPSENMHVVRTKEHFGERTSFPVCTQIGLDLDVTSTSGDKEKLDLKLLTRAVVYEMHTFAYRKGQHYFPHTVFEILDYNFDISSQHYRSWKFSISTATKIKNMIKQYERNLDRAHEIFKLPFVFDPKAPQSFIKKRQKKKSTSLKEPAKKTNGQGRFVRQMRYCPDINRIRFLDNFKIEEPWLDNEDTKSLIDSQAITQMNGSTVSAGCDSQVQGNTQIIAEYYYGNMKPQPDTEQKHHPHFEAESNTEDLQYLVPSDPAESSGNTSTVCPNAESNIKTQLDTEDVQYYILTEQEGSEEYTMLAVCPDTEGSFKLQSDTEDVEYLVTVEEQGSQEYTVITSCQDTENALIVEEQENVPADSYIQLLVSDLLQGVAANTENEVGIEQE</sequence>
<accession>A0AAV1NSD3</accession>
<organism evidence="2 3">
    <name type="scientific">Scomber scombrus</name>
    <name type="common">Atlantic mackerel</name>
    <name type="synonym">Scomber vernalis</name>
    <dbReference type="NCBI Taxonomy" id="13677"/>
    <lineage>
        <taxon>Eukaryota</taxon>
        <taxon>Metazoa</taxon>
        <taxon>Chordata</taxon>
        <taxon>Craniata</taxon>
        <taxon>Vertebrata</taxon>
        <taxon>Euteleostomi</taxon>
        <taxon>Actinopterygii</taxon>
        <taxon>Neopterygii</taxon>
        <taxon>Teleostei</taxon>
        <taxon>Neoteleostei</taxon>
        <taxon>Acanthomorphata</taxon>
        <taxon>Pelagiaria</taxon>
        <taxon>Scombriformes</taxon>
        <taxon>Scombridae</taxon>
        <taxon>Scomber</taxon>
    </lineage>
</organism>
<dbReference type="Proteomes" id="UP001314229">
    <property type="component" value="Unassembled WGS sequence"/>
</dbReference>